<evidence type="ECO:0000256" key="4">
    <source>
        <dbReference type="ARBA" id="ARBA00022692"/>
    </source>
</evidence>
<feature type="transmembrane region" description="Helical" evidence="7">
    <location>
        <begin position="133"/>
        <end position="152"/>
    </location>
</feature>
<comment type="subcellular location">
    <subcellularLocation>
        <location evidence="1">Cell membrane</location>
        <topology evidence="1">Multi-pass membrane protein</topology>
    </subcellularLocation>
</comment>
<gene>
    <name evidence="8" type="ORF">BGX16_1721</name>
</gene>
<feature type="transmembrane region" description="Helical" evidence="7">
    <location>
        <begin position="209"/>
        <end position="229"/>
    </location>
</feature>
<name>A0A2M9A7X7_9BACT</name>
<evidence type="ECO:0000256" key="5">
    <source>
        <dbReference type="ARBA" id="ARBA00022989"/>
    </source>
</evidence>
<evidence type="ECO:0000256" key="1">
    <source>
        <dbReference type="ARBA" id="ARBA00004651"/>
    </source>
</evidence>
<evidence type="ECO:0000313" key="8">
    <source>
        <dbReference type="EMBL" id="PJJ41727.1"/>
    </source>
</evidence>
<evidence type="ECO:0008006" key="10">
    <source>
        <dbReference type="Google" id="ProtNLM"/>
    </source>
</evidence>
<keyword evidence="4 7" id="KW-0812">Transmembrane</keyword>
<feature type="transmembrane region" description="Helical" evidence="7">
    <location>
        <begin position="36"/>
        <end position="56"/>
    </location>
</feature>
<organism evidence="8 9">
    <name type="scientific">Hallerella succinigenes</name>
    <dbReference type="NCBI Taxonomy" id="1896222"/>
    <lineage>
        <taxon>Bacteria</taxon>
        <taxon>Pseudomonadati</taxon>
        <taxon>Fibrobacterota</taxon>
        <taxon>Fibrobacteria</taxon>
        <taxon>Fibrobacterales</taxon>
        <taxon>Fibrobacteraceae</taxon>
        <taxon>Hallerella</taxon>
    </lineage>
</organism>
<feature type="transmembrane region" description="Helical" evidence="7">
    <location>
        <begin position="268"/>
        <end position="290"/>
    </location>
</feature>
<dbReference type="OrthoDB" id="9777774at2"/>
<comment type="similarity">
    <text evidence="2">Belongs to the UPF0718 family.</text>
</comment>
<evidence type="ECO:0000256" key="7">
    <source>
        <dbReference type="SAM" id="Phobius"/>
    </source>
</evidence>
<feature type="transmembrane region" description="Helical" evidence="7">
    <location>
        <begin position="241"/>
        <end position="262"/>
    </location>
</feature>
<feature type="transmembrane region" description="Helical" evidence="7">
    <location>
        <begin position="302"/>
        <end position="323"/>
    </location>
</feature>
<sequence length="329" mass="35729">MIQSFADNLVYNIIGLDGSSPLGSTINFFVYDSLKIILILLFISFLMGLLNTFFPIEAIRNFLSSHRLYGVQYFLAAIFGAVTPFCSCSSIPLFIGFVRGGIPLGVTFSFLITSPLVNEVAVAMLAGTFGLKVTVIYVGSGVFLGTFLGMFLEWFKLERFLSDWVKNLQQTNESVNNDAKPCSLKQRGVQVLQEIPQVARDALGVTRSVLPYVLAGIAIGALMHGYVPSEFFEEYLSKDKWFAVPLAVILAVPMYANAAGVIPIVEVLVQKGVALGTALAFMMAVVGLSLPEAILLKKVMTLKLIYVFFGTVTVAIIVLGIGYNLSISS</sequence>
<dbReference type="InterPro" id="IPR053166">
    <property type="entry name" value="UPF0718_permease"/>
</dbReference>
<protein>
    <recommendedName>
        <fullName evidence="10">Permease</fullName>
    </recommendedName>
</protein>
<keyword evidence="6 7" id="KW-0472">Membrane</keyword>
<dbReference type="Proteomes" id="UP000231134">
    <property type="component" value="Unassembled WGS sequence"/>
</dbReference>
<keyword evidence="5 7" id="KW-1133">Transmembrane helix</keyword>
<reference evidence="8 9" key="1">
    <citation type="submission" date="2017-11" db="EMBL/GenBank/DDBJ databases">
        <title>Animal gut microbial communities from fecal samples from Wisconsin, USA.</title>
        <authorList>
            <person name="Neumann A."/>
        </authorList>
    </citation>
    <scope>NUCLEOTIDE SEQUENCE [LARGE SCALE GENOMIC DNA]</scope>
    <source>
        <strain evidence="8 9">UWS3</strain>
    </source>
</reference>
<evidence type="ECO:0000256" key="2">
    <source>
        <dbReference type="ARBA" id="ARBA00006386"/>
    </source>
</evidence>
<feature type="transmembrane region" description="Helical" evidence="7">
    <location>
        <begin position="101"/>
        <end position="126"/>
    </location>
</feature>
<keyword evidence="3" id="KW-1003">Cell membrane</keyword>
<keyword evidence="9" id="KW-1185">Reference proteome</keyword>
<feature type="transmembrane region" description="Helical" evidence="7">
    <location>
        <begin position="68"/>
        <end position="95"/>
    </location>
</feature>
<comment type="caution">
    <text evidence="8">The sequence shown here is derived from an EMBL/GenBank/DDBJ whole genome shotgun (WGS) entry which is preliminary data.</text>
</comment>
<proteinExistence type="inferred from homology"/>
<evidence type="ECO:0000256" key="3">
    <source>
        <dbReference type="ARBA" id="ARBA00022475"/>
    </source>
</evidence>
<dbReference type="Pfam" id="PF03773">
    <property type="entry name" value="ArsP_1"/>
    <property type="match status" value="1"/>
</dbReference>
<dbReference type="RefSeq" id="WP_100425665.1">
    <property type="nucleotide sequence ID" value="NZ_PGEX01000001.1"/>
</dbReference>
<accession>A0A2M9A7X7</accession>
<dbReference type="GO" id="GO:0005886">
    <property type="term" value="C:plasma membrane"/>
    <property type="evidence" value="ECO:0007669"/>
    <property type="project" value="UniProtKB-SubCell"/>
</dbReference>
<dbReference type="PANTHER" id="PTHR42775">
    <property type="entry name" value="PERMEASE RV2963-RELATED"/>
    <property type="match status" value="1"/>
</dbReference>
<dbReference type="AlphaFoldDB" id="A0A2M9A7X7"/>
<dbReference type="EMBL" id="PGEX01000001">
    <property type="protein sequence ID" value="PJJ41727.1"/>
    <property type="molecule type" value="Genomic_DNA"/>
</dbReference>
<dbReference type="InterPro" id="IPR005524">
    <property type="entry name" value="DUF318"/>
</dbReference>
<evidence type="ECO:0000313" key="9">
    <source>
        <dbReference type="Proteomes" id="UP000231134"/>
    </source>
</evidence>
<dbReference type="PANTHER" id="PTHR42775:SF2">
    <property type="entry name" value="PERMEASE"/>
    <property type="match status" value="1"/>
</dbReference>
<evidence type="ECO:0000256" key="6">
    <source>
        <dbReference type="ARBA" id="ARBA00023136"/>
    </source>
</evidence>